<dbReference type="EC" id="4.2.1.96" evidence="3"/>
<dbReference type="EMBL" id="JACHML010000001">
    <property type="protein sequence ID" value="MBB6391400.1"/>
    <property type="molecule type" value="Genomic_DNA"/>
</dbReference>
<keyword evidence="5" id="KW-0456">Lyase</keyword>
<evidence type="ECO:0000256" key="2">
    <source>
        <dbReference type="ARBA" id="ARBA00006472"/>
    </source>
</evidence>
<evidence type="ECO:0000256" key="4">
    <source>
        <dbReference type="ARBA" id="ARBA00021735"/>
    </source>
</evidence>
<dbReference type="CDD" id="cd00488">
    <property type="entry name" value="PCD_DCoH"/>
    <property type="match status" value="1"/>
</dbReference>
<evidence type="ECO:0000256" key="1">
    <source>
        <dbReference type="ARBA" id="ARBA00001554"/>
    </source>
</evidence>
<dbReference type="InterPro" id="IPR036428">
    <property type="entry name" value="PCD_sf"/>
</dbReference>
<accession>A0A7X0FPN8</accession>
<evidence type="ECO:0000313" key="7">
    <source>
        <dbReference type="Proteomes" id="UP000537775"/>
    </source>
</evidence>
<comment type="catalytic activity">
    <reaction evidence="1">
        <text>(4aS,6R)-4a-hydroxy-L-erythro-5,6,7,8-tetrahydrobiopterin = (6R)-L-erythro-6,7-dihydrobiopterin + H2O</text>
        <dbReference type="Rhea" id="RHEA:11920"/>
        <dbReference type="ChEBI" id="CHEBI:15377"/>
        <dbReference type="ChEBI" id="CHEBI:15642"/>
        <dbReference type="ChEBI" id="CHEBI:43120"/>
        <dbReference type="EC" id="4.2.1.96"/>
    </reaction>
</comment>
<dbReference type="SUPFAM" id="SSF55248">
    <property type="entry name" value="PCD-like"/>
    <property type="match status" value="1"/>
</dbReference>
<evidence type="ECO:0000313" key="6">
    <source>
        <dbReference type="EMBL" id="MBB6391400.1"/>
    </source>
</evidence>
<dbReference type="GO" id="GO:0006729">
    <property type="term" value="P:tetrahydrobiopterin biosynthetic process"/>
    <property type="evidence" value="ECO:0007669"/>
    <property type="project" value="InterPro"/>
</dbReference>
<dbReference type="RefSeq" id="WP_184750547.1">
    <property type="nucleotide sequence ID" value="NZ_BAAAJR010000007.1"/>
</dbReference>
<dbReference type="AlphaFoldDB" id="A0A7X0FPN8"/>
<proteinExistence type="inferred from homology"/>
<dbReference type="PANTHER" id="PTHR12599:SF0">
    <property type="entry name" value="PTERIN-4-ALPHA-CARBINOLAMINE DEHYDRATASE"/>
    <property type="match status" value="1"/>
</dbReference>
<organism evidence="6 7">
    <name type="scientific">Microbacterium thalassium</name>
    <dbReference type="NCBI Taxonomy" id="362649"/>
    <lineage>
        <taxon>Bacteria</taxon>
        <taxon>Bacillati</taxon>
        <taxon>Actinomycetota</taxon>
        <taxon>Actinomycetes</taxon>
        <taxon>Micrococcales</taxon>
        <taxon>Microbacteriaceae</taxon>
        <taxon>Microbacterium</taxon>
    </lineage>
</organism>
<evidence type="ECO:0000256" key="5">
    <source>
        <dbReference type="ARBA" id="ARBA00023239"/>
    </source>
</evidence>
<keyword evidence="7" id="KW-1185">Reference proteome</keyword>
<dbReference type="PANTHER" id="PTHR12599">
    <property type="entry name" value="PTERIN-4-ALPHA-CARBINOLAMINE DEHYDRATASE"/>
    <property type="match status" value="1"/>
</dbReference>
<protein>
    <recommendedName>
        <fullName evidence="4">Putative pterin-4-alpha-carbinolamine dehydratase</fullName>
        <ecNumber evidence="3">4.2.1.96</ecNumber>
    </recommendedName>
</protein>
<dbReference type="InterPro" id="IPR001533">
    <property type="entry name" value="Pterin_deHydtase"/>
</dbReference>
<comment type="caution">
    <text evidence="6">The sequence shown here is derived from an EMBL/GenBank/DDBJ whole genome shotgun (WGS) entry which is preliminary data.</text>
</comment>
<dbReference type="GO" id="GO:0008124">
    <property type="term" value="F:4-alpha-hydroxytetrahydrobiopterin dehydratase activity"/>
    <property type="evidence" value="ECO:0007669"/>
    <property type="project" value="UniProtKB-EC"/>
</dbReference>
<comment type="similarity">
    <text evidence="2">Belongs to the pterin-4-alpha-carbinolamine dehydratase family.</text>
</comment>
<evidence type="ECO:0000256" key="3">
    <source>
        <dbReference type="ARBA" id="ARBA00013252"/>
    </source>
</evidence>
<dbReference type="Proteomes" id="UP000537775">
    <property type="component" value="Unassembled WGS sequence"/>
</dbReference>
<gene>
    <name evidence="6" type="ORF">HD594_001713</name>
</gene>
<dbReference type="Gene3D" id="3.30.1360.20">
    <property type="entry name" value="Transcriptional coactivator/pterin dehydratase"/>
    <property type="match status" value="1"/>
</dbReference>
<dbReference type="Pfam" id="PF01329">
    <property type="entry name" value="Pterin_4a"/>
    <property type="match status" value="1"/>
</dbReference>
<sequence length="109" mass="11462">MDLISEADFTAVPGTDGWHVLDAMAAAYFDSRDFASGAALVARIAELADAADHHPDVDLRYRGVTVRTVTHSAGGLTRKDAELAAAISRAAGELGIVADTERLRPRGSV</sequence>
<name>A0A7X0FPN8_9MICO</name>
<reference evidence="6 7" key="1">
    <citation type="submission" date="2020-08" db="EMBL/GenBank/DDBJ databases">
        <title>Sequencing the genomes of 1000 actinobacteria strains.</title>
        <authorList>
            <person name="Klenk H.-P."/>
        </authorList>
    </citation>
    <scope>NUCLEOTIDE SEQUENCE [LARGE SCALE GENOMIC DNA]</scope>
    <source>
        <strain evidence="6 7">DSM 12511</strain>
    </source>
</reference>